<gene>
    <name evidence="1" type="ORF">DYI23_08275</name>
</gene>
<organism evidence="1 2">
    <name type="scientific">Roseibium polysiphoniae</name>
    <dbReference type="NCBI Taxonomy" id="2571221"/>
    <lineage>
        <taxon>Bacteria</taxon>
        <taxon>Pseudomonadati</taxon>
        <taxon>Pseudomonadota</taxon>
        <taxon>Alphaproteobacteria</taxon>
        <taxon>Hyphomicrobiales</taxon>
        <taxon>Stappiaceae</taxon>
        <taxon>Roseibium</taxon>
    </lineage>
</organism>
<dbReference type="EMBL" id="QTKU01000002">
    <property type="protein sequence ID" value="MBS8260209.1"/>
    <property type="molecule type" value="Genomic_DNA"/>
</dbReference>
<sequence length="168" mass="18218">MCLFCLFAVVPAKAQTTDTQQQVGWVSDVLGMRHFNGLRCPDMVGSLFRTKVLAADADRMAGCVYSGRDGFRAILRQHLSGTGASSAADFLTAYKASGFTQVSLSGVAAGGISFKTRDWTPTTLCETLWRFSGRNADFTLWMAYALPTQEGDVGPAIDAFTEILNRQN</sequence>
<dbReference type="Proteomes" id="UP000705379">
    <property type="component" value="Unassembled WGS sequence"/>
</dbReference>
<protein>
    <submittedName>
        <fullName evidence="1">Uncharacterized protein</fullName>
    </submittedName>
</protein>
<reference evidence="1" key="1">
    <citation type="submission" date="2018-08" db="EMBL/GenBank/DDBJ databases">
        <authorList>
            <person name="Jin W."/>
            <person name="Wang H."/>
            <person name="Yang Y."/>
            <person name="Li M."/>
            <person name="Liu J."/>
        </authorList>
    </citation>
    <scope>NUCLEOTIDE SEQUENCE</scope>
    <source>
        <strain evidence="1">AESS21</strain>
    </source>
</reference>
<evidence type="ECO:0000313" key="1">
    <source>
        <dbReference type="EMBL" id="MBS8260209.1"/>
    </source>
</evidence>
<name>A0A944CCV1_9HYPH</name>
<comment type="caution">
    <text evidence="1">The sequence shown here is derived from an EMBL/GenBank/DDBJ whole genome shotgun (WGS) entry which is preliminary data.</text>
</comment>
<reference evidence="1" key="2">
    <citation type="journal article" date="2021" name="Microorganisms">
        <title>Bacterial Dimethylsulfoniopropionate Biosynthesis in the East China Sea.</title>
        <authorList>
            <person name="Liu J."/>
            <person name="Zhang Y."/>
            <person name="Liu J."/>
            <person name="Zhong H."/>
            <person name="Williams B.T."/>
            <person name="Zheng Y."/>
            <person name="Curson A.R.J."/>
            <person name="Sun C."/>
            <person name="Sun H."/>
            <person name="Song D."/>
            <person name="Wagner Mackenzie B."/>
            <person name="Bermejo Martinez A."/>
            <person name="Todd J.D."/>
            <person name="Zhang X.H."/>
        </authorList>
    </citation>
    <scope>NUCLEOTIDE SEQUENCE</scope>
    <source>
        <strain evidence="1">AESS21</strain>
    </source>
</reference>
<proteinExistence type="predicted"/>
<accession>A0A944CCV1</accession>
<dbReference type="AlphaFoldDB" id="A0A944CCV1"/>
<evidence type="ECO:0000313" key="2">
    <source>
        <dbReference type="Proteomes" id="UP000705379"/>
    </source>
</evidence>